<dbReference type="PANTHER" id="PTHR46429:SF1">
    <property type="entry name" value="23S RRNA (GUANOSINE-2'-O-)-METHYLTRANSFERASE RLMB"/>
    <property type="match status" value="1"/>
</dbReference>
<dbReference type="NCBIfam" id="TIGR00186">
    <property type="entry name" value="rRNA_methyl_3"/>
    <property type="match status" value="1"/>
</dbReference>
<dbReference type="Gene3D" id="3.40.1280.10">
    <property type="match status" value="1"/>
</dbReference>
<protein>
    <submittedName>
        <fullName evidence="5">23S rRNA (Guanosine(2251)-2'-O)-methyltransferase RlmB</fullName>
    </submittedName>
</protein>
<gene>
    <name evidence="5" type="primary">rlmB</name>
    <name evidence="5" type="ORF">JFN93_24830</name>
</gene>
<evidence type="ECO:0000256" key="3">
    <source>
        <dbReference type="ARBA" id="ARBA00022679"/>
    </source>
</evidence>
<feature type="domain" description="RNA 2-O ribose methyltransferase substrate binding" evidence="4">
    <location>
        <begin position="6"/>
        <end position="81"/>
    </location>
</feature>
<evidence type="ECO:0000313" key="6">
    <source>
        <dbReference type="Proteomes" id="UP000636888"/>
    </source>
</evidence>
<comment type="similarity">
    <text evidence="1">Belongs to the class IV-like SAM-binding methyltransferase superfamily. RNA methyltransferase TrmH family.</text>
</comment>
<evidence type="ECO:0000256" key="2">
    <source>
        <dbReference type="ARBA" id="ARBA00022603"/>
    </source>
</evidence>
<dbReference type="GO" id="GO:0005829">
    <property type="term" value="C:cytosol"/>
    <property type="evidence" value="ECO:0007669"/>
    <property type="project" value="TreeGrafter"/>
</dbReference>
<dbReference type="RefSeq" id="WP_199387088.1">
    <property type="nucleotide sequence ID" value="NZ_JAEMHM010000034.1"/>
</dbReference>
<dbReference type="SUPFAM" id="SSF75217">
    <property type="entry name" value="alpha/beta knot"/>
    <property type="match status" value="1"/>
</dbReference>
<evidence type="ECO:0000313" key="5">
    <source>
        <dbReference type="EMBL" id="MBJ6727947.1"/>
    </source>
</evidence>
<comment type="caution">
    <text evidence="5">The sequence shown here is derived from an EMBL/GenBank/DDBJ whole genome shotgun (WGS) entry which is preliminary data.</text>
</comment>
<dbReference type="GO" id="GO:0003723">
    <property type="term" value="F:RNA binding"/>
    <property type="evidence" value="ECO:0007669"/>
    <property type="project" value="InterPro"/>
</dbReference>
<dbReference type="GO" id="GO:0008173">
    <property type="term" value="F:RNA methyltransferase activity"/>
    <property type="evidence" value="ECO:0007669"/>
    <property type="project" value="InterPro"/>
</dbReference>
<keyword evidence="3" id="KW-0808">Transferase</keyword>
<dbReference type="GO" id="GO:0006396">
    <property type="term" value="P:RNA processing"/>
    <property type="evidence" value="ECO:0007669"/>
    <property type="project" value="InterPro"/>
</dbReference>
<keyword evidence="6" id="KW-1185">Reference proteome</keyword>
<reference evidence="5" key="1">
    <citation type="submission" date="2020-12" db="EMBL/GenBank/DDBJ databases">
        <title>Geomonas sp. Red875, isolated from river sediment.</title>
        <authorList>
            <person name="Xu Z."/>
            <person name="Zhang Z."/>
            <person name="Masuda Y."/>
            <person name="Itoh H."/>
            <person name="Senoo K."/>
        </authorList>
    </citation>
    <scope>NUCLEOTIDE SEQUENCE</scope>
    <source>
        <strain evidence="5">Red875</strain>
    </source>
</reference>
<dbReference type="CDD" id="cd18103">
    <property type="entry name" value="SpoU-like_RlmB"/>
    <property type="match status" value="1"/>
</dbReference>
<dbReference type="Proteomes" id="UP000636888">
    <property type="component" value="Unassembled WGS sequence"/>
</dbReference>
<dbReference type="InterPro" id="IPR029028">
    <property type="entry name" value="Alpha/beta_knot_MTases"/>
</dbReference>
<dbReference type="InterPro" id="IPR001537">
    <property type="entry name" value="SpoU_MeTrfase"/>
</dbReference>
<dbReference type="InterPro" id="IPR004441">
    <property type="entry name" value="rRNA_MeTrfase_TrmH"/>
</dbReference>
<sequence length="253" mass="27081">MPKEEIIYGLNPVMEALRGSRKIFELFLAGSQADKRLEKVLKLAAERKIPVRQRDRGDLQRLCGTDHHQGIALKVEPFPYADFDEVIEGLKGNQEALVLVLDSVQDPHNLGALIRSAACAGAHAVVIPKDRAAGVTAAAEKASAGATETIAVVQVVNIAKSLEALKEAGFWIYGADGAARRTLYEQNLTGPVALVIGGEGEGIRQLVRKSCDELISIPLQGGVNSLNASVAGGIFLFEVVRQRLQKASAEAPR</sequence>
<dbReference type="SMART" id="SM00967">
    <property type="entry name" value="SpoU_sub_bind"/>
    <property type="match status" value="1"/>
</dbReference>
<dbReference type="InterPro" id="IPR029026">
    <property type="entry name" value="tRNA_m1G_MTases_N"/>
</dbReference>
<dbReference type="FunFam" id="3.40.1280.10:FF:000008">
    <property type="entry name" value="Group 3 RNA methyltransferase TrmH"/>
    <property type="match status" value="1"/>
</dbReference>
<dbReference type="InterPro" id="IPR029064">
    <property type="entry name" value="Ribosomal_eL30-like_sf"/>
</dbReference>
<dbReference type="AlphaFoldDB" id="A0A8J7M3G6"/>
<proteinExistence type="inferred from homology"/>
<dbReference type="Gene3D" id="3.30.1330.30">
    <property type="match status" value="1"/>
</dbReference>
<keyword evidence="2" id="KW-0489">Methyltransferase</keyword>
<dbReference type="Pfam" id="PF00588">
    <property type="entry name" value="SpoU_methylase"/>
    <property type="match status" value="1"/>
</dbReference>
<evidence type="ECO:0000259" key="4">
    <source>
        <dbReference type="SMART" id="SM00967"/>
    </source>
</evidence>
<dbReference type="GO" id="GO:0032259">
    <property type="term" value="P:methylation"/>
    <property type="evidence" value="ECO:0007669"/>
    <property type="project" value="UniProtKB-KW"/>
</dbReference>
<dbReference type="PANTHER" id="PTHR46429">
    <property type="entry name" value="23S RRNA (GUANOSINE-2'-O-)-METHYLTRANSFERASE RLMB"/>
    <property type="match status" value="1"/>
</dbReference>
<evidence type="ECO:0000256" key="1">
    <source>
        <dbReference type="ARBA" id="ARBA00007228"/>
    </source>
</evidence>
<dbReference type="EMBL" id="JAEMHM010000034">
    <property type="protein sequence ID" value="MBJ6727947.1"/>
    <property type="molecule type" value="Genomic_DNA"/>
</dbReference>
<dbReference type="Pfam" id="PF08032">
    <property type="entry name" value="SpoU_sub_bind"/>
    <property type="match status" value="1"/>
</dbReference>
<dbReference type="InterPro" id="IPR013123">
    <property type="entry name" value="SpoU_subst-bd"/>
</dbReference>
<organism evidence="5 6">
    <name type="scientific">Geomesophilobacter sediminis</name>
    <dbReference type="NCBI Taxonomy" id="2798584"/>
    <lineage>
        <taxon>Bacteria</taxon>
        <taxon>Pseudomonadati</taxon>
        <taxon>Thermodesulfobacteriota</taxon>
        <taxon>Desulfuromonadia</taxon>
        <taxon>Geobacterales</taxon>
        <taxon>Geobacteraceae</taxon>
        <taxon>Geomesophilobacter</taxon>
    </lineage>
</organism>
<dbReference type="SUPFAM" id="SSF55315">
    <property type="entry name" value="L30e-like"/>
    <property type="match status" value="1"/>
</dbReference>
<accession>A0A8J7M3G6</accession>
<name>A0A8J7M3G6_9BACT</name>